<dbReference type="EMBL" id="BSOB01000011">
    <property type="protein sequence ID" value="GLQ92776.1"/>
    <property type="molecule type" value="Genomic_DNA"/>
</dbReference>
<proteinExistence type="predicted"/>
<gene>
    <name evidence="1" type="ORF">GCM10007901_17270</name>
</gene>
<organism evidence="1 2">
    <name type="scientific">Dyella acidisoli</name>
    <dbReference type="NCBI Taxonomy" id="1867834"/>
    <lineage>
        <taxon>Bacteria</taxon>
        <taxon>Pseudomonadati</taxon>
        <taxon>Pseudomonadota</taxon>
        <taxon>Gammaproteobacteria</taxon>
        <taxon>Lysobacterales</taxon>
        <taxon>Rhodanobacteraceae</taxon>
        <taxon>Dyella</taxon>
    </lineage>
</organism>
<keyword evidence="2" id="KW-1185">Reference proteome</keyword>
<sequence length="137" mass="15256">MRARSVSFAVQAYCLIWLDSNSGCPEFSEFCSTKVLDVANAEHIPYDAFLGKPYMGAFPEQNISAASNILAPIRADAQGLTNDQRALYMDYLNKTYVNARLIEQGLPPFEVSLPSQIPASLDIDNLIQANRQLQQLR</sequence>
<comment type="caution">
    <text evidence="1">The sequence shown here is derived from an EMBL/GenBank/DDBJ whole genome shotgun (WGS) entry which is preliminary data.</text>
</comment>
<reference evidence="2" key="1">
    <citation type="journal article" date="2019" name="Int. J. Syst. Evol. Microbiol.">
        <title>The Global Catalogue of Microorganisms (GCM) 10K type strain sequencing project: providing services to taxonomists for standard genome sequencing and annotation.</title>
        <authorList>
            <consortium name="The Broad Institute Genomics Platform"/>
            <consortium name="The Broad Institute Genome Sequencing Center for Infectious Disease"/>
            <person name="Wu L."/>
            <person name="Ma J."/>
        </authorList>
    </citation>
    <scope>NUCLEOTIDE SEQUENCE [LARGE SCALE GENOMIC DNA]</scope>
    <source>
        <strain evidence="2">NBRC 111980</strain>
    </source>
</reference>
<evidence type="ECO:0000313" key="1">
    <source>
        <dbReference type="EMBL" id="GLQ92776.1"/>
    </source>
</evidence>
<name>A0ABQ5XNG9_9GAMM</name>
<dbReference type="Proteomes" id="UP001156670">
    <property type="component" value="Unassembled WGS sequence"/>
</dbReference>
<evidence type="ECO:0000313" key="2">
    <source>
        <dbReference type="Proteomes" id="UP001156670"/>
    </source>
</evidence>
<dbReference type="RefSeq" id="WP_284320515.1">
    <property type="nucleotide sequence ID" value="NZ_BSOB01000011.1"/>
</dbReference>
<protein>
    <submittedName>
        <fullName evidence="1">Uncharacterized protein</fullName>
    </submittedName>
</protein>
<accession>A0ABQ5XNG9</accession>